<organism evidence="1">
    <name type="scientific">bioreactor metagenome</name>
    <dbReference type="NCBI Taxonomy" id="1076179"/>
    <lineage>
        <taxon>unclassified sequences</taxon>
        <taxon>metagenomes</taxon>
        <taxon>ecological metagenomes</taxon>
    </lineage>
</organism>
<reference evidence="1" key="1">
    <citation type="submission" date="2019-08" db="EMBL/GenBank/DDBJ databases">
        <authorList>
            <person name="Kucharzyk K."/>
            <person name="Murdoch R.W."/>
            <person name="Higgins S."/>
            <person name="Loffler F."/>
        </authorList>
    </citation>
    <scope>NUCLEOTIDE SEQUENCE</scope>
</reference>
<comment type="caution">
    <text evidence="1">The sequence shown here is derived from an EMBL/GenBank/DDBJ whole genome shotgun (WGS) entry which is preliminary data.</text>
</comment>
<sequence length="81" mass="9877">MSLRGEVRVDFLYRRVLVAVLHIVEQKKPLQGRFDSFRLHLLGQFFEISHNEPSIRKDMNIRIILKRMYHDTHVLSRKRYK</sequence>
<evidence type="ECO:0000313" key="1">
    <source>
        <dbReference type="EMBL" id="MPN12127.1"/>
    </source>
</evidence>
<dbReference type="AlphaFoldDB" id="A0A645FCV5"/>
<accession>A0A645FCV5</accession>
<proteinExistence type="predicted"/>
<gene>
    <name evidence="1" type="ORF">SDC9_159439</name>
</gene>
<name>A0A645FCV5_9ZZZZ</name>
<dbReference type="EMBL" id="VSSQ01058421">
    <property type="protein sequence ID" value="MPN12127.1"/>
    <property type="molecule type" value="Genomic_DNA"/>
</dbReference>
<protein>
    <submittedName>
        <fullName evidence="1">Uncharacterized protein</fullName>
    </submittedName>
</protein>